<organism evidence="5 6">
    <name type="scientific">Luteolibacter arcticus</name>
    <dbReference type="NCBI Taxonomy" id="1581411"/>
    <lineage>
        <taxon>Bacteria</taxon>
        <taxon>Pseudomonadati</taxon>
        <taxon>Verrucomicrobiota</taxon>
        <taxon>Verrucomicrobiia</taxon>
        <taxon>Verrucomicrobiales</taxon>
        <taxon>Verrucomicrobiaceae</taxon>
        <taxon>Luteolibacter</taxon>
    </lineage>
</organism>
<dbReference type="Pfam" id="PF21307">
    <property type="entry name" value="Glyco_hydro_95_C"/>
    <property type="match status" value="1"/>
</dbReference>
<evidence type="ECO:0008006" key="7">
    <source>
        <dbReference type="Google" id="ProtNLM"/>
    </source>
</evidence>
<feature type="chain" id="PRO_5047215575" description="Alpha-L-fucosidase" evidence="2">
    <location>
        <begin position="20"/>
        <end position="746"/>
    </location>
</feature>
<dbReference type="PANTHER" id="PTHR31084">
    <property type="entry name" value="ALPHA-L-FUCOSIDASE 2"/>
    <property type="match status" value="1"/>
</dbReference>
<evidence type="ECO:0000259" key="3">
    <source>
        <dbReference type="Pfam" id="PF21307"/>
    </source>
</evidence>
<proteinExistence type="predicted"/>
<evidence type="ECO:0000313" key="6">
    <source>
        <dbReference type="Proteomes" id="UP001320876"/>
    </source>
</evidence>
<evidence type="ECO:0000259" key="4">
    <source>
        <dbReference type="Pfam" id="PF22124"/>
    </source>
</evidence>
<dbReference type="Gene3D" id="1.50.10.10">
    <property type="match status" value="1"/>
</dbReference>
<evidence type="ECO:0000313" key="5">
    <source>
        <dbReference type="EMBL" id="MCW1925991.1"/>
    </source>
</evidence>
<accession>A0ABT3GR93</accession>
<feature type="signal peptide" evidence="2">
    <location>
        <begin position="1"/>
        <end position="19"/>
    </location>
</feature>
<name>A0ABT3GR93_9BACT</name>
<evidence type="ECO:0000256" key="2">
    <source>
        <dbReference type="SAM" id="SignalP"/>
    </source>
</evidence>
<sequence length="746" mass="82378">MKILRAAFLIAALLLPATALEERIDWPAFLGGHDPVWNRMGKEWWEAPFVGNGELGMMARLAGENALSFQVGSNRVHDHRTDDLWQGKVPDAIEVQNRGRLPIGRFELKTEGKIDPAKSTARIDLWNAEARGKLVTDRGEVAWRIFIHATNGAGVIELKRSGGEGGATLDFVAEPAVSPREKNLSAEFRNQRVPNPPAKYEGDRSKGRSGQSLAAGGGYVTAWEQKDNKLFWTVAYDTKELPAAEAQGLVKESAAAAFATLESSHREWWHQWYPKSFFSFGDPYWESFYWIQIYKMASATRAGGGLIDNSGPWLQPSGWAATWWNLNVQLSYSTFYSSGRFTEAESVPKHLAAGLDGMIRSVDEKYRADSAALCRNTGPDLFGWAGQPGGRPIRERADIGMEAGNLLWICHNLYRHYRVSMDERIGKEQLFPLLKRAVNYHRHFLTEGPDGLLHLPKTHSPEYGEAADANYDLAGLVWGCRTLLEMDGKFGAKDPLAPEWRRILEKLVPFPKDEDSYFIGAGMPYAKSHRHWSHLLMIYPYGIVTPESHGAEWIKSNLDHWHSKKGALLGYSFTGGIAMSAILGDGARAQGFLDGFRKFVDANTLYREGGSAPVMETPLHCATALQEMAFRSQNGIIHVFPALSPKWEKTVFRGFTAEGGFEVNAAAGQGNVRWIVLTAPHAGEVVLAAKGISALKRDAKDMTVEVLSPDRLKLVCQAGGRIDLTDGSTGIVEPAGGKGTNPFGLK</sequence>
<dbReference type="Pfam" id="PF22124">
    <property type="entry name" value="Glyco_hydro_95_cat"/>
    <property type="match status" value="1"/>
</dbReference>
<dbReference type="SUPFAM" id="SSF48208">
    <property type="entry name" value="Six-hairpin glycosidases"/>
    <property type="match status" value="1"/>
</dbReference>
<feature type="region of interest" description="Disordered" evidence="1">
    <location>
        <begin position="182"/>
        <end position="212"/>
    </location>
</feature>
<dbReference type="PANTHER" id="PTHR31084:SF0">
    <property type="entry name" value="ALPHA-L-FUCOSIDASE 2"/>
    <property type="match status" value="1"/>
</dbReference>
<evidence type="ECO:0000256" key="1">
    <source>
        <dbReference type="SAM" id="MobiDB-lite"/>
    </source>
</evidence>
<dbReference type="InterPro" id="IPR049053">
    <property type="entry name" value="AFCA-like_C"/>
</dbReference>
<reference evidence="5 6" key="1">
    <citation type="submission" date="2022-10" db="EMBL/GenBank/DDBJ databases">
        <title>Luteolibacter arcticus strain CCTCC AB 2014275, whole genome shotgun sequencing project.</title>
        <authorList>
            <person name="Zhao G."/>
            <person name="Shen L."/>
        </authorList>
    </citation>
    <scope>NUCLEOTIDE SEQUENCE [LARGE SCALE GENOMIC DNA]</scope>
    <source>
        <strain evidence="5 6">CCTCC AB 2014275</strain>
    </source>
</reference>
<dbReference type="InterPro" id="IPR012341">
    <property type="entry name" value="6hp_glycosidase-like_sf"/>
</dbReference>
<dbReference type="RefSeq" id="WP_264490099.1">
    <property type="nucleotide sequence ID" value="NZ_JAPDDT010000019.1"/>
</dbReference>
<gene>
    <name evidence="5" type="ORF">OKA05_25760</name>
</gene>
<feature type="domain" description="Glycosyl hydrolase family 95 catalytic" evidence="4">
    <location>
        <begin position="319"/>
        <end position="598"/>
    </location>
</feature>
<keyword evidence="6" id="KW-1185">Reference proteome</keyword>
<feature type="domain" description="Alpha fucosidase A-like C-terminal" evidence="3">
    <location>
        <begin position="632"/>
        <end position="720"/>
    </location>
</feature>
<dbReference type="InterPro" id="IPR008928">
    <property type="entry name" value="6-hairpin_glycosidase_sf"/>
</dbReference>
<dbReference type="EMBL" id="JAPDDT010000019">
    <property type="protein sequence ID" value="MCW1925991.1"/>
    <property type="molecule type" value="Genomic_DNA"/>
</dbReference>
<comment type="caution">
    <text evidence="5">The sequence shown here is derived from an EMBL/GenBank/DDBJ whole genome shotgun (WGS) entry which is preliminary data.</text>
</comment>
<keyword evidence="2" id="KW-0732">Signal</keyword>
<protein>
    <recommendedName>
        <fullName evidence="7">Alpha-L-fucosidase</fullName>
    </recommendedName>
</protein>
<dbReference type="Proteomes" id="UP001320876">
    <property type="component" value="Unassembled WGS sequence"/>
</dbReference>
<dbReference type="InterPro" id="IPR054363">
    <property type="entry name" value="GH95_cat"/>
</dbReference>